<evidence type="ECO:0008006" key="4">
    <source>
        <dbReference type="Google" id="ProtNLM"/>
    </source>
</evidence>
<reference evidence="2 3" key="1">
    <citation type="submission" date="2022-11" db="EMBL/GenBank/DDBJ databases">
        <title>Nonomuraea corallina sp. nov., a new species of the genus Nonomuraea isolated from sea side sediment in Thai sea.</title>
        <authorList>
            <person name="Ngamcharungchit C."/>
            <person name="Matsumoto A."/>
            <person name="Suriyachadkun C."/>
            <person name="Panbangred W."/>
            <person name="Inahashi Y."/>
            <person name="Intra B."/>
        </authorList>
    </citation>
    <scope>NUCLEOTIDE SEQUENCE [LARGE SCALE GENOMIC DNA]</scope>
    <source>
        <strain evidence="2 3">DSM 43553</strain>
    </source>
</reference>
<sequence length="148" mass="16301">MIGPDARPTDPGAWLLDRIDAREQALTCQIEQTQAEIDMLTARLGQLSEAIEHLRISRKTLISLAEEDPTPIQPAAPPPAVPEHPAYQQILTVFAEAGGSLRARDLARAMDLPLTQNDIQNVRAKLKRLVSRGILVETEPGLFTQPRP</sequence>
<comment type="caution">
    <text evidence="2">The sequence shown here is derived from an EMBL/GenBank/DDBJ whole genome shotgun (WGS) entry which is preliminary data.</text>
</comment>
<proteinExistence type="predicted"/>
<evidence type="ECO:0000256" key="1">
    <source>
        <dbReference type="SAM" id="Coils"/>
    </source>
</evidence>
<organism evidence="2 3">
    <name type="scientific">Nonomuraea ferruginea</name>
    <dbReference type="NCBI Taxonomy" id="46174"/>
    <lineage>
        <taxon>Bacteria</taxon>
        <taxon>Bacillati</taxon>
        <taxon>Actinomycetota</taxon>
        <taxon>Actinomycetes</taxon>
        <taxon>Streptosporangiales</taxon>
        <taxon>Streptosporangiaceae</taxon>
        <taxon>Nonomuraea</taxon>
    </lineage>
</organism>
<keyword evidence="3" id="KW-1185">Reference proteome</keyword>
<dbReference type="EMBL" id="JAPNUD010000360">
    <property type="protein sequence ID" value="MDA0647670.1"/>
    <property type="molecule type" value="Genomic_DNA"/>
</dbReference>
<gene>
    <name evidence="2" type="ORF">OUY24_44210</name>
</gene>
<evidence type="ECO:0000313" key="2">
    <source>
        <dbReference type="EMBL" id="MDA0647670.1"/>
    </source>
</evidence>
<dbReference type="Proteomes" id="UP001212498">
    <property type="component" value="Unassembled WGS sequence"/>
</dbReference>
<evidence type="ECO:0000313" key="3">
    <source>
        <dbReference type="Proteomes" id="UP001212498"/>
    </source>
</evidence>
<accession>A0ABT4TE48</accession>
<feature type="coiled-coil region" evidence="1">
    <location>
        <begin position="16"/>
        <end position="50"/>
    </location>
</feature>
<keyword evidence="1" id="KW-0175">Coiled coil</keyword>
<dbReference type="RefSeq" id="WP_271280556.1">
    <property type="nucleotide sequence ID" value="NZ_BAABFD010000054.1"/>
</dbReference>
<protein>
    <recommendedName>
        <fullName evidence="4">MarR family transcriptional regulator</fullName>
    </recommendedName>
</protein>
<name>A0ABT4TE48_9ACTN</name>